<evidence type="ECO:0008006" key="2">
    <source>
        <dbReference type="Google" id="ProtNLM"/>
    </source>
</evidence>
<organism evidence="1">
    <name type="scientific">marine sediment metagenome</name>
    <dbReference type="NCBI Taxonomy" id="412755"/>
    <lineage>
        <taxon>unclassified sequences</taxon>
        <taxon>metagenomes</taxon>
        <taxon>ecological metagenomes</taxon>
    </lineage>
</organism>
<comment type="caution">
    <text evidence="1">The sequence shown here is derived from an EMBL/GenBank/DDBJ whole genome shotgun (WGS) entry which is preliminary data.</text>
</comment>
<name>X1BB60_9ZZZZ</name>
<dbReference type="EMBL" id="BART01004297">
    <property type="protein sequence ID" value="GAG69221.1"/>
    <property type="molecule type" value="Genomic_DNA"/>
</dbReference>
<protein>
    <recommendedName>
        <fullName evidence="2">Thiamine pyrophosphate enzyme N-terminal TPP-binding domain-containing protein</fullName>
    </recommendedName>
</protein>
<accession>X1BB60</accession>
<proteinExistence type="predicted"/>
<gene>
    <name evidence="1" type="ORF">S01H4_10936</name>
</gene>
<sequence>MEEKKNVINGGDVLIKSLLEEDIKYLFGIIGGQFLTMFDAVY</sequence>
<reference evidence="1" key="1">
    <citation type="journal article" date="2014" name="Front. Microbiol.">
        <title>High frequency of phylogenetically diverse reductive dehalogenase-homologous genes in deep subseafloor sedimentary metagenomes.</title>
        <authorList>
            <person name="Kawai M."/>
            <person name="Futagami T."/>
            <person name="Toyoda A."/>
            <person name="Takaki Y."/>
            <person name="Nishi S."/>
            <person name="Hori S."/>
            <person name="Arai W."/>
            <person name="Tsubouchi T."/>
            <person name="Morono Y."/>
            <person name="Uchiyama I."/>
            <person name="Ito T."/>
            <person name="Fujiyama A."/>
            <person name="Inagaki F."/>
            <person name="Takami H."/>
        </authorList>
    </citation>
    <scope>NUCLEOTIDE SEQUENCE</scope>
    <source>
        <strain evidence="1">Expedition CK06-06</strain>
    </source>
</reference>
<feature type="non-terminal residue" evidence="1">
    <location>
        <position position="42"/>
    </location>
</feature>
<evidence type="ECO:0000313" key="1">
    <source>
        <dbReference type="EMBL" id="GAG69221.1"/>
    </source>
</evidence>
<dbReference type="AlphaFoldDB" id="X1BB60"/>
<dbReference type="SUPFAM" id="SSF52518">
    <property type="entry name" value="Thiamin diphosphate-binding fold (THDP-binding)"/>
    <property type="match status" value="1"/>
</dbReference>
<dbReference type="InterPro" id="IPR029061">
    <property type="entry name" value="THDP-binding"/>
</dbReference>